<evidence type="ECO:0000313" key="5">
    <source>
        <dbReference type="EMBL" id="MCP1726064.1"/>
    </source>
</evidence>
<proteinExistence type="inferred from homology"/>
<evidence type="ECO:0000256" key="3">
    <source>
        <dbReference type="ARBA" id="ARBA00023145"/>
    </source>
</evidence>
<evidence type="ECO:0000313" key="6">
    <source>
        <dbReference type="Proteomes" id="UP001523550"/>
    </source>
</evidence>
<dbReference type="InterPro" id="IPR023343">
    <property type="entry name" value="Penicillin_amidase_dom1"/>
</dbReference>
<dbReference type="Proteomes" id="UP001523550">
    <property type="component" value="Unassembled WGS sequence"/>
</dbReference>
<dbReference type="InterPro" id="IPR002692">
    <property type="entry name" value="S45"/>
</dbReference>
<name>A0ABT1G428_9GAMM</name>
<dbReference type="InterPro" id="IPR043146">
    <property type="entry name" value="Penicillin_amidase_N_B-knob"/>
</dbReference>
<dbReference type="RefSeq" id="WP_253443721.1">
    <property type="nucleotide sequence ID" value="NZ_JALJYF010000001.1"/>
</dbReference>
<evidence type="ECO:0000256" key="1">
    <source>
        <dbReference type="ARBA" id="ARBA00006586"/>
    </source>
</evidence>
<protein>
    <submittedName>
        <fullName evidence="5">Penicillin amidase</fullName>
        <ecNumber evidence="5">3.5.1.11</ecNumber>
    </submittedName>
</protein>
<dbReference type="InterPro" id="IPR043147">
    <property type="entry name" value="Penicillin_amidase_A-knob"/>
</dbReference>
<dbReference type="GO" id="GO:0008953">
    <property type="term" value="F:penicillin amidase activity"/>
    <property type="evidence" value="ECO:0007669"/>
    <property type="project" value="UniProtKB-EC"/>
</dbReference>
<dbReference type="Gene3D" id="2.30.120.10">
    <property type="match status" value="1"/>
</dbReference>
<dbReference type="InterPro" id="IPR014395">
    <property type="entry name" value="Pen/GL7ACA/AHL_acylase"/>
</dbReference>
<keyword evidence="6" id="KW-1185">Reference proteome</keyword>
<dbReference type="PIRSF" id="PIRSF001227">
    <property type="entry name" value="Pen_acylase"/>
    <property type="match status" value="1"/>
</dbReference>
<dbReference type="Gene3D" id="1.10.1400.10">
    <property type="match status" value="1"/>
</dbReference>
<comment type="subunit">
    <text evidence="4">Heterodimer of an alpha subunit and a beta subunit processed from the same precursor.</text>
</comment>
<keyword evidence="3" id="KW-0865">Zymogen</keyword>
<dbReference type="PANTHER" id="PTHR34218">
    <property type="entry name" value="PEPTIDASE S45 PENICILLIN AMIDASE"/>
    <property type="match status" value="1"/>
</dbReference>
<organism evidence="5 6">
    <name type="scientific">Natronospira proteinivora</name>
    <dbReference type="NCBI Taxonomy" id="1807133"/>
    <lineage>
        <taxon>Bacteria</taxon>
        <taxon>Pseudomonadati</taxon>
        <taxon>Pseudomonadota</taxon>
        <taxon>Gammaproteobacteria</taxon>
        <taxon>Natronospirales</taxon>
        <taxon>Natronospiraceae</taxon>
        <taxon>Natronospira</taxon>
    </lineage>
</organism>
<evidence type="ECO:0000256" key="4">
    <source>
        <dbReference type="ARBA" id="ARBA00038735"/>
    </source>
</evidence>
<keyword evidence="2 5" id="KW-0378">Hydrolase</keyword>
<accession>A0ABT1G428</accession>
<dbReference type="Gene3D" id="1.10.439.10">
    <property type="entry name" value="Penicillin Amidohydrolase, domain 1"/>
    <property type="match status" value="1"/>
</dbReference>
<sequence length="787" mass="87496">MKRILGWSIALIGLSVAVAAVAFFLALRASLPDLDGELTVAGLTDEVTVLRDEQGVATLRGHRSEDLAFATGFVHAQDRFFQMDTLRRSAAGELAALFGDAALDFDRERRRWRGRDHARATLALLPHEEQSQVSAYTEGVNAGLLALGARPPEYWLLRQQPEPWQPEDSLLVGLSMFFYLTDERGDRAHRLDQMAAELPSSVVDLLLDRADPRAAPIVEEALPRPAPLPEPDTFQVRDFEEVIMDHDRLFGGVEPLPGSNSWAVAASLSEDGRGLLAGDMHLGISLPNTWYRLNLERSGADPRSIRGVSLPGVPGVIAGSNGSVAWAFTNSYGDWSTRVRVEWVDEAQQRYQTPDGERDLEVHEETIEVKGGEDEIVPYTWTEWGPLLEINEEEAHALVWTGMLPGGLGYGFPALHEAESLAEALDAAAGLGMPPQNILVVDRAGDIAWGIAGRIPERGNWIESGQRLPDSSDFQSHSGWLSPESYPRVVAPERQRLWTANARVAGGDHLEQVGDGGYPAAARQRQIRDRLFEAERFDEAAMLAIQLDDEARLLYEWVPLAIETADFAGNSEARDRFRREITHWHGHAWPESSGYLFLRSFRQAVHARVLAPLVHPLMEEAPAFDLRPIRNREPLVRRLLSKQPEHLLAPAFDSWAELMVDAMDAVIDRHELDGDAALMTWGEYNATRIRHPLSDALPGLGRWLDLPETWLPGDQHIPRVQLGNFGASQRMVVSPGHEDDGIFHMPGGQSGHFLSPWYDAGHEDWVEGQATPFLPGETRHSLRLRGE</sequence>
<dbReference type="EC" id="3.5.1.11" evidence="5"/>
<dbReference type="PANTHER" id="PTHR34218:SF4">
    <property type="entry name" value="ACYL-HOMOSERINE LACTONE ACYLASE QUIP"/>
    <property type="match status" value="1"/>
</dbReference>
<reference evidence="5 6" key="1">
    <citation type="submission" date="2022-03" db="EMBL/GenBank/DDBJ databases">
        <title>Genomic Encyclopedia of Type Strains, Phase III (KMG-III): the genomes of soil and plant-associated and newly described type strains.</title>
        <authorList>
            <person name="Whitman W."/>
        </authorList>
    </citation>
    <scope>NUCLEOTIDE SEQUENCE [LARGE SCALE GENOMIC DNA]</scope>
    <source>
        <strain evidence="5 6">BSker1</strain>
    </source>
</reference>
<dbReference type="EMBL" id="JALJYF010000001">
    <property type="protein sequence ID" value="MCP1726064.1"/>
    <property type="molecule type" value="Genomic_DNA"/>
</dbReference>
<dbReference type="SUPFAM" id="SSF56235">
    <property type="entry name" value="N-terminal nucleophile aminohydrolases (Ntn hydrolases)"/>
    <property type="match status" value="1"/>
</dbReference>
<dbReference type="InterPro" id="IPR029055">
    <property type="entry name" value="Ntn_hydrolases_N"/>
</dbReference>
<evidence type="ECO:0000256" key="2">
    <source>
        <dbReference type="ARBA" id="ARBA00022801"/>
    </source>
</evidence>
<dbReference type="CDD" id="cd03747">
    <property type="entry name" value="Ntn_PGA_like"/>
    <property type="match status" value="1"/>
</dbReference>
<dbReference type="Gene3D" id="3.60.20.10">
    <property type="entry name" value="Glutamine Phosphoribosylpyrophosphate, subunit 1, domain 1"/>
    <property type="match status" value="1"/>
</dbReference>
<dbReference type="Pfam" id="PF01804">
    <property type="entry name" value="Penicil_amidase"/>
    <property type="match status" value="1"/>
</dbReference>
<gene>
    <name evidence="5" type="ORF">J2T60_000029</name>
</gene>
<comment type="caution">
    <text evidence="5">The sequence shown here is derived from an EMBL/GenBank/DDBJ whole genome shotgun (WGS) entry which is preliminary data.</text>
</comment>
<comment type="similarity">
    <text evidence="1">Belongs to the peptidase S45 family.</text>
</comment>